<gene>
    <name evidence="1" type="ORF">NCTC13940_02959</name>
</gene>
<evidence type="ECO:0000313" key="1">
    <source>
        <dbReference type="EMBL" id="SQC72238.1"/>
    </source>
</evidence>
<reference evidence="1 2" key="1">
    <citation type="submission" date="2018-06" db="EMBL/GenBank/DDBJ databases">
        <authorList>
            <consortium name="Pathogen Informatics"/>
            <person name="Doyle S."/>
        </authorList>
    </citation>
    <scope>NUCLEOTIDE SEQUENCE [LARGE SCALE GENOMIC DNA]</scope>
    <source>
        <strain evidence="1 2">NCTC13940</strain>
    </source>
</reference>
<dbReference type="EMBL" id="UAWT01000050">
    <property type="protein sequence ID" value="SQC72238.1"/>
    <property type="molecule type" value="Genomic_DNA"/>
</dbReference>
<evidence type="ECO:0000313" key="2">
    <source>
        <dbReference type="Proteomes" id="UP000250257"/>
    </source>
</evidence>
<accession>A0A2X3GV58</accession>
<dbReference type="InterPro" id="IPR025233">
    <property type="entry name" value="DUF4176"/>
</dbReference>
<dbReference type="Proteomes" id="UP000250257">
    <property type="component" value="Unassembled WGS sequence"/>
</dbReference>
<protein>
    <submittedName>
        <fullName evidence="1">Uncharacterized protein conserved in bacteria</fullName>
    </submittedName>
</protein>
<dbReference type="Pfam" id="PF13780">
    <property type="entry name" value="DUF4176"/>
    <property type="match status" value="1"/>
</dbReference>
<sequence length="102" mass="11673">MINEQKILPLGSVVKLKNGDGSQLMIIARASIIEEKRKEVYYDYGSVLIPQGMLAPEAVYFFNRENVNEVLFYGYENEEEVKFANEYDSMIEKAQVVKGTVE</sequence>
<organism evidence="1 2">
    <name type="scientific">Listeria fleischmannii subsp. fleischmannii</name>
    <dbReference type="NCBI Taxonomy" id="1671902"/>
    <lineage>
        <taxon>Bacteria</taxon>
        <taxon>Bacillati</taxon>
        <taxon>Bacillota</taxon>
        <taxon>Bacilli</taxon>
        <taxon>Bacillales</taxon>
        <taxon>Listeriaceae</taxon>
        <taxon>Listeria</taxon>
    </lineage>
</organism>
<dbReference type="RefSeq" id="WP_007471759.1">
    <property type="nucleotide sequence ID" value="NZ_UAWT01000050.1"/>
</dbReference>
<name>A0A2X3GV58_9LIST</name>
<dbReference type="AlphaFoldDB" id="A0A2X3GV58"/>
<dbReference type="STRING" id="1214117.LFLEISCH_00210"/>
<proteinExistence type="predicted"/>